<keyword evidence="7 9" id="KW-0408">Iron</keyword>
<evidence type="ECO:0000256" key="9">
    <source>
        <dbReference type="PIRSR" id="PIRSR602401-1"/>
    </source>
</evidence>
<name>A0A165QDN4_9AGAM</name>
<dbReference type="GO" id="GO:0004497">
    <property type="term" value="F:monooxygenase activity"/>
    <property type="evidence" value="ECO:0007669"/>
    <property type="project" value="UniProtKB-KW"/>
</dbReference>
<dbReference type="GO" id="GO:0016705">
    <property type="term" value="F:oxidoreductase activity, acting on paired donors, with incorporation or reduction of molecular oxygen"/>
    <property type="evidence" value="ECO:0007669"/>
    <property type="project" value="InterPro"/>
</dbReference>
<dbReference type="GO" id="GO:0020037">
    <property type="term" value="F:heme binding"/>
    <property type="evidence" value="ECO:0007669"/>
    <property type="project" value="InterPro"/>
</dbReference>
<evidence type="ECO:0000313" key="10">
    <source>
        <dbReference type="EMBL" id="KZT22281.1"/>
    </source>
</evidence>
<reference evidence="10 11" key="1">
    <citation type="journal article" date="2016" name="Mol. Biol. Evol.">
        <title>Comparative Genomics of Early-Diverging Mushroom-Forming Fungi Provides Insights into the Origins of Lignocellulose Decay Capabilities.</title>
        <authorList>
            <person name="Nagy L.G."/>
            <person name="Riley R."/>
            <person name="Tritt A."/>
            <person name="Adam C."/>
            <person name="Daum C."/>
            <person name="Floudas D."/>
            <person name="Sun H."/>
            <person name="Yadav J.S."/>
            <person name="Pangilinan J."/>
            <person name="Larsson K.H."/>
            <person name="Matsuura K."/>
            <person name="Barry K."/>
            <person name="Labutti K."/>
            <person name="Kuo R."/>
            <person name="Ohm R.A."/>
            <person name="Bhattacharya S.S."/>
            <person name="Shirouzu T."/>
            <person name="Yoshinaga Y."/>
            <person name="Martin F.M."/>
            <person name="Grigoriev I.V."/>
            <person name="Hibbett D.S."/>
        </authorList>
    </citation>
    <scope>NUCLEOTIDE SEQUENCE [LARGE SCALE GENOMIC DNA]</scope>
    <source>
        <strain evidence="10 11">HHB14362 ss-1</strain>
    </source>
</reference>
<dbReference type="PRINTS" id="PR00385">
    <property type="entry name" value="P450"/>
</dbReference>
<feature type="binding site" description="axial binding residue" evidence="9">
    <location>
        <position position="475"/>
    </location>
    <ligand>
        <name>heme</name>
        <dbReference type="ChEBI" id="CHEBI:30413"/>
    </ligand>
    <ligandPart>
        <name>Fe</name>
        <dbReference type="ChEBI" id="CHEBI:18248"/>
    </ligandPart>
</feature>
<dbReference type="GO" id="GO:0005506">
    <property type="term" value="F:iron ion binding"/>
    <property type="evidence" value="ECO:0007669"/>
    <property type="project" value="InterPro"/>
</dbReference>
<dbReference type="Gene3D" id="1.10.630.10">
    <property type="entry name" value="Cytochrome P450"/>
    <property type="match status" value="1"/>
</dbReference>
<dbReference type="InterPro" id="IPR001128">
    <property type="entry name" value="Cyt_P450"/>
</dbReference>
<dbReference type="AlphaFoldDB" id="A0A165QDN4"/>
<dbReference type="Proteomes" id="UP000076761">
    <property type="component" value="Unassembled WGS sequence"/>
</dbReference>
<evidence type="ECO:0000313" key="11">
    <source>
        <dbReference type="Proteomes" id="UP000076761"/>
    </source>
</evidence>
<keyword evidence="11" id="KW-1185">Reference proteome</keyword>
<dbReference type="InterPro" id="IPR036396">
    <property type="entry name" value="Cyt_P450_sf"/>
</dbReference>
<dbReference type="STRING" id="1314782.A0A165QDN4"/>
<evidence type="ECO:0000256" key="5">
    <source>
        <dbReference type="ARBA" id="ARBA00022723"/>
    </source>
</evidence>
<keyword evidence="4 9" id="KW-0349">Heme</keyword>
<evidence type="ECO:0000256" key="8">
    <source>
        <dbReference type="ARBA" id="ARBA00023033"/>
    </source>
</evidence>
<dbReference type="SUPFAM" id="SSF48264">
    <property type="entry name" value="Cytochrome P450"/>
    <property type="match status" value="1"/>
</dbReference>
<dbReference type="InterPro" id="IPR050121">
    <property type="entry name" value="Cytochrome_P450_monoxygenase"/>
</dbReference>
<dbReference type="InParanoid" id="A0A165QDN4"/>
<dbReference type="PRINTS" id="PR00463">
    <property type="entry name" value="EP450I"/>
</dbReference>
<evidence type="ECO:0000256" key="4">
    <source>
        <dbReference type="ARBA" id="ARBA00022617"/>
    </source>
</evidence>
<dbReference type="InterPro" id="IPR002401">
    <property type="entry name" value="Cyt_P450_E_grp-I"/>
</dbReference>
<keyword evidence="6" id="KW-0560">Oxidoreductase</keyword>
<evidence type="ECO:0000256" key="7">
    <source>
        <dbReference type="ARBA" id="ARBA00023004"/>
    </source>
</evidence>
<comment type="similarity">
    <text evidence="3">Belongs to the cytochrome P450 family.</text>
</comment>
<comment type="cofactor">
    <cofactor evidence="1 9">
        <name>heme</name>
        <dbReference type="ChEBI" id="CHEBI:30413"/>
    </cofactor>
</comment>
<accession>A0A165QDN4</accession>
<protein>
    <submittedName>
        <fullName evidence="10">Cytochrome P450</fullName>
    </submittedName>
</protein>
<dbReference type="OrthoDB" id="1470350at2759"/>
<dbReference type="PANTHER" id="PTHR24305:SF166">
    <property type="entry name" value="CYTOCHROME P450 12A4, MITOCHONDRIAL-RELATED"/>
    <property type="match status" value="1"/>
</dbReference>
<keyword evidence="8" id="KW-0503">Monooxygenase</keyword>
<keyword evidence="5 9" id="KW-0479">Metal-binding</keyword>
<evidence type="ECO:0000256" key="6">
    <source>
        <dbReference type="ARBA" id="ARBA00023002"/>
    </source>
</evidence>
<proteinExistence type="inferred from homology"/>
<evidence type="ECO:0000256" key="1">
    <source>
        <dbReference type="ARBA" id="ARBA00001971"/>
    </source>
</evidence>
<dbReference type="Pfam" id="PF00067">
    <property type="entry name" value="p450"/>
    <property type="match status" value="1"/>
</dbReference>
<sequence>MVPISSIRPFDAVFVALCSWLIYKVYQSVCSDAKTIRLKGPPNKSWIFGVGRYITEQSDSGVVFEQWVSEYGPVFEIPGGFGSRKVVLADPKAISHFYSKETTTYTHHSHTKLLIKNIVGRGLLWADGDSHKRQRKALSPAFSNAAIRKLTSVFYDSAYKLKEGWDSMLQTSSSDEMILDVESWMNHVSLDSIGIAGFGHDFGALRGKPSTVAEVFNAFNTLKPSFWAIANLVLGPTFPFLANLPSERHAITERWSENVAELASELLARTKKADEKGVKVEDRSIMGLLLKAENADLDLRMTQEEIMAQIKVLILAGYETTSISLTWALVELCRKPEIQAKLREELVLNFGASDPTWDQLTNDLPYLDGVVLEVLRLHPPVGVTERVTNEADIIPFSSPITMATGEIIDRLPVRKGTVITVSIKCMNYSDVSWGPDAKEFKPERWLNNGTSIPSRAQEIQGHRHLLTFVDGQRICLGRAFALAEVKAVLSVLIRNYTFEFAGGSTTQVEIVRAMLPRPQVVGETKCQVPMRIGRVR</sequence>
<dbReference type="EMBL" id="KV425597">
    <property type="protein sequence ID" value="KZT22281.1"/>
    <property type="molecule type" value="Genomic_DNA"/>
</dbReference>
<evidence type="ECO:0000256" key="3">
    <source>
        <dbReference type="ARBA" id="ARBA00010617"/>
    </source>
</evidence>
<dbReference type="PANTHER" id="PTHR24305">
    <property type="entry name" value="CYTOCHROME P450"/>
    <property type="match status" value="1"/>
</dbReference>
<comment type="pathway">
    <text evidence="2">Secondary metabolite biosynthesis.</text>
</comment>
<gene>
    <name evidence="10" type="ORF">NEOLEDRAFT_1071777</name>
</gene>
<organism evidence="10 11">
    <name type="scientific">Neolentinus lepideus HHB14362 ss-1</name>
    <dbReference type="NCBI Taxonomy" id="1314782"/>
    <lineage>
        <taxon>Eukaryota</taxon>
        <taxon>Fungi</taxon>
        <taxon>Dikarya</taxon>
        <taxon>Basidiomycota</taxon>
        <taxon>Agaricomycotina</taxon>
        <taxon>Agaricomycetes</taxon>
        <taxon>Gloeophyllales</taxon>
        <taxon>Gloeophyllaceae</taxon>
        <taxon>Neolentinus</taxon>
    </lineage>
</organism>
<evidence type="ECO:0000256" key="2">
    <source>
        <dbReference type="ARBA" id="ARBA00005179"/>
    </source>
</evidence>